<accession>A0A8R1Z316</accession>
<keyword evidence="3" id="KW-0862">Zinc</keyword>
<keyword evidence="2" id="KW-0863">Zinc-finger</keyword>
<proteinExistence type="predicted"/>
<dbReference type="Pfam" id="PF02207">
    <property type="entry name" value="zf-UBR"/>
    <property type="match status" value="1"/>
</dbReference>
<evidence type="ECO:0000256" key="2">
    <source>
        <dbReference type="ARBA" id="ARBA00022771"/>
    </source>
</evidence>
<evidence type="ECO:0000256" key="3">
    <source>
        <dbReference type="ARBA" id="ARBA00022833"/>
    </source>
</evidence>
<gene>
    <name evidence="7" type="primary">WBGene00304640</name>
</gene>
<feature type="region of interest" description="Disordered" evidence="5">
    <location>
        <begin position="1"/>
        <end position="21"/>
    </location>
</feature>
<name>A0A8R1Z316_PRIPA</name>
<evidence type="ECO:0000259" key="6">
    <source>
        <dbReference type="PROSITE" id="PS51157"/>
    </source>
</evidence>
<dbReference type="InterPro" id="IPR013083">
    <property type="entry name" value="Znf_RING/FYVE/PHD"/>
</dbReference>
<evidence type="ECO:0000313" key="7">
    <source>
        <dbReference type="EnsemblMetazoa" id="PPA46861.1"/>
    </source>
</evidence>
<feature type="compositionally biased region" description="Basic and acidic residues" evidence="5">
    <location>
        <begin position="8"/>
        <end position="21"/>
    </location>
</feature>
<dbReference type="SMART" id="SM00396">
    <property type="entry name" value="ZnF_UBR1"/>
    <property type="match status" value="1"/>
</dbReference>
<organism evidence="7 8">
    <name type="scientific">Pristionchus pacificus</name>
    <name type="common">Parasitic nematode worm</name>
    <dbReference type="NCBI Taxonomy" id="54126"/>
    <lineage>
        <taxon>Eukaryota</taxon>
        <taxon>Metazoa</taxon>
        <taxon>Ecdysozoa</taxon>
        <taxon>Nematoda</taxon>
        <taxon>Chromadorea</taxon>
        <taxon>Rhabditida</taxon>
        <taxon>Rhabditina</taxon>
        <taxon>Diplogasteromorpha</taxon>
        <taxon>Diplogasteroidea</taxon>
        <taxon>Neodiplogasteridae</taxon>
        <taxon>Pristionchus</taxon>
    </lineage>
</organism>
<sequence length="217" mass="25360">FSGMSDEQNERSEPIADKNLDVNESENVVDVAEEEYSLAEIEEMEEQARRLLAGQDSHSCTYAEGYRPRQCVYSCITCVPTGGAGICYGCSLLCHDGHDLVELFTKRRFKCDCGNGAFKDKCKLFEDKAPHNERNTYNHNFVNSYCWCKRPYPDEEAPIQDSQLQCIACEDWFHYSTLEFLRNRRQSTHLMNTYARNAMIDFHSSPRWEEMQWMKRR</sequence>
<evidence type="ECO:0000313" key="8">
    <source>
        <dbReference type="Proteomes" id="UP000005239"/>
    </source>
</evidence>
<dbReference type="PROSITE" id="PS51157">
    <property type="entry name" value="ZF_UBR"/>
    <property type="match status" value="1"/>
</dbReference>
<dbReference type="CDD" id="cd19677">
    <property type="entry name" value="UBR-box_UBR7"/>
    <property type="match status" value="1"/>
</dbReference>
<dbReference type="Proteomes" id="UP000005239">
    <property type="component" value="Unassembled WGS sequence"/>
</dbReference>
<dbReference type="SUPFAM" id="SSF57903">
    <property type="entry name" value="FYVE/PHD zinc finger"/>
    <property type="match status" value="1"/>
</dbReference>
<dbReference type="AlphaFoldDB" id="A0A8R1Z316"/>
<keyword evidence="8" id="KW-1185">Reference proteome</keyword>
<dbReference type="GO" id="GO:0061630">
    <property type="term" value="F:ubiquitin protein ligase activity"/>
    <property type="evidence" value="ECO:0007669"/>
    <property type="project" value="InterPro"/>
</dbReference>
<feature type="zinc finger region" description="UBR-type" evidence="4">
    <location>
        <begin position="58"/>
        <end position="127"/>
    </location>
</feature>
<dbReference type="GO" id="GO:0008270">
    <property type="term" value="F:zinc ion binding"/>
    <property type="evidence" value="ECO:0007669"/>
    <property type="project" value="UniProtKB-KW"/>
</dbReference>
<dbReference type="PANTHER" id="PTHR13513:SF9">
    <property type="entry name" value="E3 UBIQUITIN-PROTEIN LIGASE UBR7-RELATED"/>
    <property type="match status" value="1"/>
</dbReference>
<evidence type="ECO:0000256" key="5">
    <source>
        <dbReference type="SAM" id="MobiDB-lite"/>
    </source>
</evidence>
<reference evidence="8" key="1">
    <citation type="journal article" date="2008" name="Nat. Genet.">
        <title>The Pristionchus pacificus genome provides a unique perspective on nematode lifestyle and parasitism.</title>
        <authorList>
            <person name="Dieterich C."/>
            <person name="Clifton S.W."/>
            <person name="Schuster L.N."/>
            <person name="Chinwalla A."/>
            <person name="Delehaunty K."/>
            <person name="Dinkelacker I."/>
            <person name="Fulton L."/>
            <person name="Fulton R."/>
            <person name="Godfrey J."/>
            <person name="Minx P."/>
            <person name="Mitreva M."/>
            <person name="Roeseler W."/>
            <person name="Tian H."/>
            <person name="Witte H."/>
            <person name="Yang S.P."/>
            <person name="Wilson R.K."/>
            <person name="Sommer R.J."/>
        </authorList>
    </citation>
    <scope>NUCLEOTIDE SEQUENCE [LARGE SCALE GENOMIC DNA]</scope>
    <source>
        <strain evidence="8">PS312</strain>
    </source>
</reference>
<dbReference type="InterPro" id="IPR047506">
    <property type="entry name" value="UBR7-like_UBR-box"/>
</dbReference>
<dbReference type="InterPro" id="IPR011011">
    <property type="entry name" value="Znf_FYVE_PHD"/>
</dbReference>
<keyword evidence="1" id="KW-0479">Metal-binding</keyword>
<dbReference type="EnsemblMetazoa" id="PPA46861.1">
    <property type="protein sequence ID" value="PPA46861.1"/>
    <property type="gene ID" value="WBGene00304640"/>
</dbReference>
<evidence type="ECO:0000256" key="4">
    <source>
        <dbReference type="PROSITE-ProRule" id="PRU00508"/>
    </source>
</evidence>
<dbReference type="PANTHER" id="PTHR13513">
    <property type="entry name" value="E3 UBIQUITIN-PROTEIN LIGASE UBR7"/>
    <property type="match status" value="1"/>
</dbReference>
<dbReference type="InterPro" id="IPR040204">
    <property type="entry name" value="UBR7"/>
</dbReference>
<feature type="domain" description="UBR-type" evidence="6">
    <location>
        <begin position="58"/>
        <end position="127"/>
    </location>
</feature>
<protein>
    <recommendedName>
        <fullName evidence="6">UBR-type domain-containing protein</fullName>
    </recommendedName>
</protein>
<dbReference type="InterPro" id="IPR003126">
    <property type="entry name" value="Znf_UBR"/>
</dbReference>
<evidence type="ECO:0000256" key="1">
    <source>
        <dbReference type="ARBA" id="ARBA00022723"/>
    </source>
</evidence>
<dbReference type="Gene3D" id="3.30.40.10">
    <property type="entry name" value="Zinc/RING finger domain, C3HC4 (zinc finger)"/>
    <property type="match status" value="1"/>
</dbReference>
<reference evidence="7" key="2">
    <citation type="submission" date="2022-06" db="UniProtKB">
        <authorList>
            <consortium name="EnsemblMetazoa"/>
        </authorList>
    </citation>
    <scope>IDENTIFICATION</scope>
    <source>
        <strain evidence="7">PS312</strain>
    </source>
</reference>